<dbReference type="PANTHER" id="PTHR48111">
    <property type="entry name" value="REGULATOR OF RPOS"/>
    <property type="match status" value="1"/>
</dbReference>
<feature type="modified residue" description="4-aspartylphosphate" evidence="8">
    <location>
        <position position="53"/>
    </location>
</feature>
<comment type="subcellular location">
    <subcellularLocation>
        <location evidence="1">Cytoplasm</location>
    </subcellularLocation>
</comment>
<evidence type="ECO:0000259" key="11">
    <source>
        <dbReference type="PROSITE" id="PS51755"/>
    </source>
</evidence>
<dbReference type="Pfam" id="PF00072">
    <property type="entry name" value="Response_reg"/>
    <property type="match status" value="1"/>
</dbReference>
<feature type="domain" description="OmpR/PhoB-type" evidence="11">
    <location>
        <begin position="126"/>
        <end position="226"/>
    </location>
</feature>
<dbReference type="InterPro" id="IPR001867">
    <property type="entry name" value="OmpR/PhoB-type_DNA-bd"/>
</dbReference>
<keyword evidence="7" id="KW-0804">Transcription</keyword>
<evidence type="ECO:0000313" key="13">
    <source>
        <dbReference type="Proteomes" id="UP001139263"/>
    </source>
</evidence>
<dbReference type="RefSeq" id="WP_241712235.1">
    <property type="nucleotide sequence ID" value="NZ_JALBUF010000001.1"/>
</dbReference>
<proteinExistence type="predicted"/>
<keyword evidence="6 9" id="KW-0238">DNA-binding</keyword>
<evidence type="ECO:0000259" key="10">
    <source>
        <dbReference type="PROSITE" id="PS50110"/>
    </source>
</evidence>
<dbReference type="PANTHER" id="PTHR48111:SF50">
    <property type="entry name" value="KDP OPERON TRANSCRIPTIONAL REGULATORY PROTEIN KDPE"/>
    <property type="match status" value="1"/>
</dbReference>
<feature type="domain" description="Response regulatory" evidence="10">
    <location>
        <begin position="4"/>
        <end position="117"/>
    </location>
</feature>
<dbReference type="SMART" id="SM00448">
    <property type="entry name" value="REC"/>
    <property type="match status" value="1"/>
</dbReference>
<dbReference type="PROSITE" id="PS50110">
    <property type="entry name" value="RESPONSE_REGULATORY"/>
    <property type="match status" value="1"/>
</dbReference>
<dbReference type="GO" id="GO:0042802">
    <property type="term" value="F:identical protein binding"/>
    <property type="evidence" value="ECO:0007669"/>
    <property type="project" value="UniProtKB-ARBA"/>
</dbReference>
<dbReference type="GO" id="GO:0032993">
    <property type="term" value="C:protein-DNA complex"/>
    <property type="evidence" value="ECO:0007669"/>
    <property type="project" value="TreeGrafter"/>
</dbReference>
<evidence type="ECO:0000256" key="4">
    <source>
        <dbReference type="ARBA" id="ARBA00023012"/>
    </source>
</evidence>
<dbReference type="Pfam" id="PF00486">
    <property type="entry name" value="Trans_reg_C"/>
    <property type="match status" value="1"/>
</dbReference>
<organism evidence="12 13">
    <name type="scientific">Sulfoacidibacillus ferrooxidans</name>
    <dbReference type="NCBI Taxonomy" id="2005001"/>
    <lineage>
        <taxon>Bacteria</taxon>
        <taxon>Bacillati</taxon>
        <taxon>Bacillota</taxon>
        <taxon>Bacilli</taxon>
        <taxon>Bacillales</taxon>
        <taxon>Alicyclobacillaceae</taxon>
        <taxon>Sulfoacidibacillus</taxon>
    </lineage>
</organism>
<dbReference type="GO" id="GO:0045893">
    <property type="term" value="P:positive regulation of DNA-templated transcription"/>
    <property type="evidence" value="ECO:0007669"/>
    <property type="project" value="UniProtKB-ARBA"/>
</dbReference>
<dbReference type="InterPro" id="IPR011006">
    <property type="entry name" value="CheY-like_superfamily"/>
</dbReference>
<dbReference type="InterPro" id="IPR036388">
    <property type="entry name" value="WH-like_DNA-bd_sf"/>
</dbReference>
<dbReference type="InterPro" id="IPR039420">
    <property type="entry name" value="WalR-like"/>
</dbReference>
<protein>
    <submittedName>
        <fullName evidence="12">KDP operon transcriptional regulatory protein KdpE</fullName>
    </submittedName>
</protein>
<dbReference type="EMBL" id="JALBUF010000001">
    <property type="protein sequence ID" value="MCI0182666.1"/>
    <property type="molecule type" value="Genomic_DNA"/>
</dbReference>
<keyword evidence="13" id="KW-1185">Reference proteome</keyword>
<dbReference type="Gene3D" id="1.10.10.10">
    <property type="entry name" value="Winged helix-like DNA-binding domain superfamily/Winged helix DNA-binding domain"/>
    <property type="match status" value="1"/>
</dbReference>
<name>A0A9X2AE09_9BACL</name>
<keyword evidence="3 8" id="KW-0597">Phosphoprotein</keyword>
<dbReference type="Gene3D" id="3.40.50.2300">
    <property type="match status" value="1"/>
</dbReference>
<evidence type="ECO:0000313" key="12">
    <source>
        <dbReference type="EMBL" id="MCI0182666.1"/>
    </source>
</evidence>
<dbReference type="Proteomes" id="UP001139263">
    <property type="component" value="Unassembled WGS sequence"/>
</dbReference>
<dbReference type="FunFam" id="3.40.50.2300:FF:000021">
    <property type="entry name" value="Two-component system response regulator KdpE"/>
    <property type="match status" value="1"/>
</dbReference>
<dbReference type="InterPro" id="IPR001789">
    <property type="entry name" value="Sig_transdc_resp-reg_receiver"/>
</dbReference>
<dbReference type="SUPFAM" id="SSF52172">
    <property type="entry name" value="CheY-like"/>
    <property type="match status" value="1"/>
</dbReference>
<dbReference type="CDD" id="cd17620">
    <property type="entry name" value="REC_OmpR_KdpE-like"/>
    <property type="match status" value="1"/>
</dbReference>
<gene>
    <name evidence="12" type="primary">kdpE</name>
    <name evidence="12" type="ORF">MM817_00932</name>
</gene>
<keyword evidence="4" id="KW-0902">Two-component regulatory system</keyword>
<dbReference type="Gene3D" id="6.10.250.690">
    <property type="match status" value="1"/>
</dbReference>
<accession>A0A9X2AE09</accession>
<sequence>MGAKILVIDDEQQIRKLLRVTLQSHGFLVHEETTGSNGIVGVAMERPDLVILDLGLPDMEGSEVLRQIREWSEVPIIIVTVRDNEAETVHLLDSGADDYMTKPFAIGELVARIRVALRHSTHTTSEPLLQIGDVKIDIARRTVEKQGQVIRLTPIEYDLLKVLALHTGRVMTHHQLVNKVWGGHPSEATAHYLRVYIGHLRKKLENDPTRPVLILTEPGIGYRFVDFT</sequence>
<keyword evidence="2" id="KW-0963">Cytoplasm</keyword>
<reference evidence="12" key="1">
    <citation type="submission" date="2022-03" db="EMBL/GenBank/DDBJ databases">
        <title>Draft Genome Sequence of Firmicute Strain S0AB, a Heterotrophic Iron/Sulfur-Oxidizing Extreme Acidophile.</title>
        <authorList>
            <person name="Vergara E."/>
            <person name="Pakostova E."/>
            <person name="Johnson D.B."/>
            <person name="Holmes D.S."/>
        </authorList>
    </citation>
    <scope>NUCLEOTIDE SEQUENCE</scope>
    <source>
        <strain evidence="12">S0AB</strain>
    </source>
</reference>
<evidence type="ECO:0000256" key="3">
    <source>
        <dbReference type="ARBA" id="ARBA00022553"/>
    </source>
</evidence>
<feature type="DNA-binding region" description="OmpR/PhoB-type" evidence="9">
    <location>
        <begin position="126"/>
        <end position="226"/>
    </location>
</feature>
<evidence type="ECO:0000256" key="1">
    <source>
        <dbReference type="ARBA" id="ARBA00004496"/>
    </source>
</evidence>
<dbReference type="GO" id="GO:0000987">
    <property type="term" value="F:cis-regulatory region sequence-specific DNA binding"/>
    <property type="evidence" value="ECO:0007669"/>
    <property type="project" value="UniProtKB-ARBA"/>
</dbReference>
<evidence type="ECO:0000256" key="2">
    <source>
        <dbReference type="ARBA" id="ARBA00022490"/>
    </source>
</evidence>
<dbReference type="GO" id="GO:0005829">
    <property type="term" value="C:cytosol"/>
    <property type="evidence" value="ECO:0007669"/>
    <property type="project" value="TreeGrafter"/>
</dbReference>
<comment type="caution">
    <text evidence="12">The sequence shown here is derived from an EMBL/GenBank/DDBJ whole genome shotgun (WGS) entry which is preliminary data.</text>
</comment>
<dbReference type="SMART" id="SM00862">
    <property type="entry name" value="Trans_reg_C"/>
    <property type="match status" value="1"/>
</dbReference>
<dbReference type="AlphaFoldDB" id="A0A9X2AE09"/>
<evidence type="ECO:0000256" key="6">
    <source>
        <dbReference type="ARBA" id="ARBA00023125"/>
    </source>
</evidence>
<dbReference type="CDD" id="cd00383">
    <property type="entry name" value="trans_reg_C"/>
    <property type="match status" value="1"/>
</dbReference>
<evidence type="ECO:0000256" key="7">
    <source>
        <dbReference type="ARBA" id="ARBA00023163"/>
    </source>
</evidence>
<dbReference type="PROSITE" id="PS51755">
    <property type="entry name" value="OMPR_PHOB"/>
    <property type="match status" value="1"/>
</dbReference>
<evidence type="ECO:0000256" key="5">
    <source>
        <dbReference type="ARBA" id="ARBA00023015"/>
    </source>
</evidence>
<evidence type="ECO:0000256" key="9">
    <source>
        <dbReference type="PROSITE-ProRule" id="PRU01091"/>
    </source>
</evidence>
<dbReference type="GO" id="GO:0000156">
    <property type="term" value="F:phosphorelay response regulator activity"/>
    <property type="evidence" value="ECO:0007669"/>
    <property type="project" value="TreeGrafter"/>
</dbReference>
<keyword evidence="5" id="KW-0805">Transcription regulation</keyword>
<evidence type="ECO:0000256" key="8">
    <source>
        <dbReference type="PROSITE-ProRule" id="PRU00169"/>
    </source>
</evidence>